<evidence type="ECO:0000256" key="2">
    <source>
        <dbReference type="ARBA" id="ARBA00022692"/>
    </source>
</evidence>
<feature type="transmembrane region" description="Helical" evidence="5">
    <location>
        <begin position="72"/>
        <end position="95"/>
    </location>
</feature>
<dbReference type="Proteomes" id="UP001337723">
    <property type="component" value="Chromosome"/>
</dbReference>
<feature type="transmembrane region" description="Helical" evidence="5">
    <location>
        <begin position="6"/>
        <end position="24"/>
    </location>
</feature>
<evidence type="ECO:0000313" key="6">
    <source>
        <dbReference type="EMBL" id="BDW85675.1"/>
    </source>
</evidence>
<evidence type="ECO:0000313" key="7">
    <source>
        <dbReference type="Proteomes" id="UP001337723"/>
    </source>
</evidence>
<reference evidence="6 7" key="1">
    <citation type="submission" date="2023-01" db="EMBL/GenBank/DDBJ databases">
        <title>Complete genome sequence of Roseicyclus marinus strain Dej080120_10.</title>
        <authorList>
            <person name="Ueki S."/>
            <person name="Maruyama F."/>
        </authorList>
    </citation>
    <scope>NUCLEOTIDE SEQUENCE [LARGE SCALE GENOMIC DNA]</scope>
    <source>
        <strain evidence="6 7">Dej080120_10</strain>
    </source>
</reference>
<sequence>MDGFTLVDGIVAGVIVVSAILAYARGLVREILSIGGWILAAVVAFIFAPNALPLIREVPYLGDFIGESCELGVMASFAGVFAVALVVVSLFAPMFSSAVQRSMIGGLDAGLGFLFGVARGVLLVVVAFIAYDRVVGSEPVAMVSDSRSSQVFSHLQTRVEAEIPSDAPGWILSRYEQLTATCTAPEQ</sequence>
<dbReference type="PANTHER" id="PTHR36926">
    <property type="entry name" value="COLICIN V PRODUCTION PROTEIN"/>
    <property type="match status" value="1"/>
</dbReference>
<keyword evidence="3 5" id="KW-1133">Transmembrane helix</keyword>
<keyword evidence="2 5" id="KW-0812">Transmembrane</keyword>
<protein>
    <submittedName>
        <fullName evidence="6">Colicin V production protein CvpA</fullName>
    </submittedName>
</protein>
<dbReference type="GO" id="GO:0016020">
    <property type="term" value="C:membrane"/>
    <property type="evidence" value="ECO:0007669"/>
    <property type="project" value="UniProtKB-SubCell"/>
</dbReference>
<dbReference type="EMBL" id="AP027266">
    <property type="protein sequence ID" value="BDW85675.1"/>
    <property type="molecule type" value="Genomic_DNA"/>
</dbReference>
<evidence type="ECO:0000256" key="1">
    <source>
        <dbReference type="ARBA" id="ARBA00004141"/>
    </source>
</evidence>
<dbReference type="InterPro" id="IPR003825">
    <property type="entry name" value="Colicin-V_CvpA"/>
</dbReference>
<gene>
    <name evidence="6" type="ORF">MACH21_18520</name>
</gene>
<dbReference type="KEGG" id="rmai:MACH21_18520"/>
<dbReference type="InterPro" id="IPR052719">
    <property type="entry name" value="CvpA-like"/>
</dbReference>
<dbReference type="Pfam" id="PF02674">
    <property type="entry name" value="Colicin_V"/>
    <property type="match status" value="1"/>
</dbReference>
<dbReference type="RefSeq" id="WP_338271479.1">
    <property type="nucleotide sequence ID" value="NZ_AP027266.1"/>
</dbReference>
<keyword evidence="7" id="KW-1185">Reference proteome</keyword>
<feature type="transmembrane region" description="Helical" evidence="5">
    <location>
        <begin position="31"/>
        <end position="52"/>
    </location>
</feature>
<comment type="subcellular location">
    <subcellularLocation>
        <location evidence="1">Membrane</location>
        <topology evidence="1">Multi-pass membrane protein</topology>
    </subcellularLocation>
</comment>
<keyword evidence="4 5" id="KW-0472">Membrane</keyword>
<evidence type="ECO:0000256" key="4">
    <source>
        <dbReference type="ARBA" id="ARBA00023136"/>
    </source>
</evidence>
<proteinExistence type="predicted"/>
<dbReference type="AlphaFoldDB" id="A0AA48HDB4"/>
<organism evidence="6 7">
    <name type="scientific">Roseicyclus marinus</name>
    <dbReference type="NCBI Taxonomy" id="2161673"/>
    <lineage>
        <taxon>Bacteria</taxon>
        <taxon>Pseudomonadati</taxon>
        <taxon>Pseudomonadota</taxon>
        <taxon>Alphaproteobacteria</taxon>
        <taxon>Rhodobacterales</taxon>
        <taxon>Roseobacteraceae</taxon>
        <taxon>Roseicyclus</taxon>
    </lineage>
</organism>
<feature type="transmembrane region" description="Helical" evidence="5">
    <location>
        <begin position="107"/>
        <end position="131"/>
    </location>
</feature>
<dbReference type="PANTHER" id="PTHR36926:SF1">
    <property type="entry name" value="COLICIN V PRODUCTION PROTEIN"/>
    <property type="match status" value="1"/>
</dbReference>
<evidence type="ECO:0000256" key="3">
    <source>
        <dbReference type="ARBA" id="ARBA00022989"/>
    </source>
</evidence>
<evidence type="ECO:0000256" key="5">
    <source>
        <dbReference type="SAM" id="Phobius"/>
    </source>
</evidence>
<dbReference type="GO" id="GO:0009403">
    <property type="term" value="P:toxin biosynthetic process"/>
    <property type="evidence" value="ECO:0007669"/>
    <property type="project" value="InterPro"/>
</dbReference>
<accession>A0AA48HDB4</accession>
<name>A0AA48HDB4_9RHOB</name>